<comment type="caution">
    <text evidence="2">The sequence shown here is derived from an EMBL/GenBank/DDBJ whole genome shotgun (WGS) entry which is preliminary data.</text>
</comment>
<gene>
    <name evidence="2" type="ORF">GMRT_12705</name>
</gene>
<dbReference type="GO" id="GO:0099122">
    <property type="term" value="F:RNA polymerase II C-terminal domain binding"/>
    <property type="evidence" value="ECO:0007669"/>
    <property type="project" value="InterPro"/>
</dbReference>
<dbReference type="InterPro" id="IPR022035">
    <property type="entry name" value="PCIF1_WW"/>
</dbReference>
<dbReference type="OrthoDB" id="193787at2759"/>
<feature type="domain" description="PCIF1 WW" evidence="1">
    <location>
        <begin position="300"/>
        <end position="474"/>
    </location>
</feature>
<dbReference type="InterPro" id="IPR039881">
    <property type="entry name" value="PCIF1-like"/>
</dbReference>
<organism evidence="2 3">
    <name type="scientific">Giardia muris</name>
    <dbReference type="NCBI Taxonomy" id="5742"/>
    <lineage>
        <taxon>Eukaryota</taxon>
        <taxon>Metamonada</taxon>
        <taxon>Diplomonadida</taxon>
        <taxon>Hexamitidae</taxon>
        <taxon>Giardiinae</taxon>
        <taxon>Giardia</taxon>
    </lineage>
</organism>
<dbReference type="PANTHER" id="PTHR21727:SF0">
    <property type="entry name" value="MRNA (2'-O-METHYLADENOSINE-N(6)-)-METHYLTRANSFERASE"/>
    <property type="match status" value="1"/>
</dbReference>
<sequence length="578" mass="65725">MHRSSSNSTQGRKKTIAINRQPYDFSSQASDSVVATMHPSVQRLRDEIQQGTATLPSIALELALAAFVKSVRQWFKHTVTQQFVIDLPKDSLNRWLFDMLSLSDPVENSPEFSSSNVKLIFRCPTTLLNNTEVIARELRQSIPARLRPSYSDNNRLIVDAKRYKGRCMTFLTAMRTRFGEIEAIKDDLSTLSLALEGFDPTILHPSIMEEKLRAVAGTCLQFVEKYLEEDFTTLCKQLVERVAAFETFYKELGYEDSDFTVTMKRGEHSCEFTLTSTKPFPEQLDRGERVLQLSTIHYHKLQTLYGRMSMAFDSSQSHLNQLVFILLRRYKTFMGSERFEGASFHAAAPEGVFTILRDMLNTRQECFASPFNCFFSQFCSAFPDLDAFFGSCGSFFDFDIAEGSLECGPPYTEECLDRTAEYLVRLLTKSQKPLMFVVFVPEWRTPPAKYHAILETSPFTLFHFCAPGGNHYYVCGNQFEPQCTLSVGAPMKDRDGRFYVVPHGTHVYFVCNPAGLEAYAQNSIEYLESVADAVLNRLMNPLGRPGIATVHARDYMTAYTYGEDPIDNDLEPNIKVQK</sequence>
<dbReference type="Proteomes" id="UP000315496">
    <property type="component" value="Chromosome 1"/>
</dbReference>
<dbReference type="VEuPathDB" id="GiardiaDB:GMRT_12705"/>
<protein>
    <submittedName>
        <fullName evidence="2">Phosphorylated CTD interacting factor PCIF1</fullName>
    </submittedName>
</protein>
<evidence type="ECO:0000259" key="1">
    <source>
        <dbReference type="Pfam" id="PF12237"/>
    </source>
</evidence>
<keyword evidence="3" id="KW-1185">Reference proteome</keyword>
<evidence type="ECO:0000313" key="3">
    <source>
        <dbReference type="Proteomes" id="UP000315496"/>
    </source>
</evidence>
<evidence type="ECO:0000313" key="2">
    <source>
        <dbReference type="EMBL" id="TNJ30498.1"/>
    </source>
</evidence>
<dbReference type="EMBL" id="VDLU01000001">
    <property type="protein sequence ID" value="TNJ30498.1"/>
    <property type="molecule type" value="Genomic_DNA"/>
</dbReference>
<dbReference type="AlphaFoldDB" id="A0A4Z1T4A9"/>
<reference evidence="2 3" key="1">
    <citation type="submission" date="2019-05" db="EMBL/GenBank/DDBJ databases">
        <title>The compact genome of Giardia muris reveals important steps in the evolution of intestinal protozoan parasites.</title>
        <authorList>
            <person name="Xu F."/>
            <person name="Jimenez-Gonzalez A."/>
            <person name="Einarsson E."/>
            <person name="Astvaldsson A."/>
            <person name="Peirasmaki D."/>
            <person name="Eckmann L."/>
            <person name="Andersson J.O."/>
            <person name="Svard S.G."/>
            <person name="Jerlstrom-Hultqvist J."/>
        </authorList>
    </citation>
    <scope>NUCLEOTIDE SEQUENCE [LARGE SCALE GENOMIC DNA]</scope>
    <source>
        <strain evidence="2 3">Roberts-Thomson</strain>
    </source>
</reference>
<dbReference type="GO" id="GO:0016422">
    <property type="term" value="F:mRNA (2'-O-methyladenosine-N6-)-methyltransferase activity"/>
    <property type="evidence" value="ECO:0007669"/>
    <property type="project" value="InterPro"/>
</dbReference>
<name>A0A4Z1T4A9_GIAMU</name>
<dbReference type="Pfam" id="PF12237">
    <property type="entry name" value="PCIF1_WW"/>
    <property type="match status" value="1"/>
</dbReference>
<dbReference type="PANTHER" id="PTHR21727">
    <property type="entry name" value="PHOSPHORYLATED CTD INTERACTING FACTOR 1"/>
    <property type="match status" value="1"/>
</dbReference>
<proteinExistence type="predicted"/>
<accession>A0A4Z1T4A9</accession>